<keyword evidence="2" id="KW-1185">Reference proteome</keyword>
<organism evidence="1 2">
    <name type="scientific">Fulvimonas soli</name>
    <dbReference type="NCBI Taxonomy" id="155197"/>
    <lineage>
        <taxon>Bacteria</taxon>
        <taxon>Pseudomonadati</taxon>
        <taxon>Pseudomonadota</taxon>
        <taxon>Gammaproteobacteria</taxon>
        <taxon>Lysobacterales</taxon>
        <taxon>Rhodanobacteraceae</taxon>
        <taxon>Fulvimonas</taxon>
    </lineage>
</organism>
<dbReference type="Proteomes" id="UP000245812">
    <property type="component" value="Unassembled WGS sequence"/>
</dbReference>
<dbReference type="AlphaFoldDB" id="A0A316HL73"/>
<dbReference type="SUPFAM" id="SSF50494">
    <property type="entry name" value="Trypsin-like serine proteases"/>
    <property type="match status" value="1"/>
</dbReference>
<dbReference type="EMBL" id="QGHC01000031">
    <property type="protein sequence ID" value="PWK80721.1"/>
    <property type="molecule type" value="Genomic_DNA"/>
</dbReference>
<dbReference type="InterPro" id="IPR009003">
    <property type="entry name" value="Peptidase_S1_PA"/>
</dbReference>
<sequence>MLSAAEKLMQTTVRLECLLQNGKTSTGTGFFFSFEVDENASIPLIVTNKHVINGSTRGTFVLTKRDDAGEPVVGSYEHIQLDNFESLWLKHPDPNVDLAVFPMAPLLNGAEQAGKKFFFLPLGETLIPTSEVLSGLGGIEDITMIGYPNGIWDIRNNMPIVRRGITATNPKHDYNGLPIFVIDCACFPGSSGSPVLIFNQGGYMDANGNLNLGGTRVILLGVLFAGPQHVAEGEVQTIDVPLQQLSISLSKIPNNLGFVVKAQKLHDFRAQLLARA</sequence>
<name>A0A316HL73_9GAMM</name>
<evidence type="ECO:0000313" key="2">
    <source>
        <dbReference type="Proteomes" id="UP000245812"/>
    </source>
</evidence>
<accession>A0A316HL73</accession>
<dbReference type="Pfam" id="PF13365">
    <property type="entry name" value="Trypsin_2"/>
    <property type="match status" value="1"/>
</dbReference>
<protein>
    <submittedName>
        <fullName evidence="1">Trypsin-like peptidase</fullName>
    </submittedName>
</protein>
<proteinExistence type="predicted"/>
<evidence type="ECO:0000313" key="1">
    <source>
        <dbReference type="EMBL" id="PWK80721.1"/>
    </source>
</evidence>
<dbReference type="Gene3D" id="2.40.10.120">
    <property type="match status" value="1"/>
</dbReference>
<gene>
    <name evidence="1" type="ORF">C7456_1311</name>
</gene>
<reference evidence="1 2" key="1">
    <citation type="submission" date="2018-05" db="EMBL/GenBank/DDBJ databases">
        <title>Genomic Encyclopedia of Type Strains, Phase IV (KMG-IV): sequencing the most valuable type-strain genomes for metagenomic binning, comparative biology and taxonomic classification.</title>
        <authorList>
            <person name="Goeker M."/>
        </authorList>
    </citation>
    <scope>NUCLEOTIDE SEQUENCE [LARGE SCALE GENOMIC DNA]</scope>
    <source>
        <strain evidence="1 2">DSM 14263</strain>
    </source>
</reference>
<comment type="caution">
    <text evidence="1">The sequence shown here is derived from an EMBL/GenBank/DDBJ whole genome shotgun (WGS) entry which is preliminary data.</text>
</comment>